<comment type="caution">
    <text evidence="23">The sequence shown here is derived from an EMBL/GenBank/DDBJ whole genome shotgun (WGS) entry which is preliminary data.</text>
</comment>
<evidence type="ECO:0000259" key="19">
    <source>
        <dbReference type="Pfam" id="PF03460"/>
    </source>
</evidence>
<dbReference type="InterPro" id="IPR045854">
    <property type="entry name" value="NO2/SO3_Rdtase_4Fe4S_sf"/>
</dbReference>
<dbReference type="PANTHER" id="PTHR43809">
    <property type="entry name" value="NITRITE REDUCTASE (NADH) LARGE SUBUNIT"/>
    <property type="match status" value="1"/>
</dbReference>
<evidence type="ECO:0000256" key="17">
    <source>
        <dbReference type="PIRNR" id="PIRNR037149"/>
    </source>
</evidence>
<dbReference type="InterPro" id="IPR052034">
    <property type="entry name" value="NasD-like"/>
</dbReference>
<dbReference type="EMBL" id="JBHSED010000071">
    <property type="protein sequence ID" value="MFC4307143.1"/>
    <property type="molecule type" value="Genomic_DNA"/>
</dbReference>
<sequence>MTTKREKLVLVGNGMAGIGTLEQILKLGGAYDITVFGSEPHPNYNRIMLSYVLEGSKTLEDIVLNDWSWYKDNRITLYTGTTVTRIDAASRQVIADNGIAVPYDKVILATGSRSFILPIPGSDKNGVIGFRDIADCEAMLEAAGQYRKAAVIGGGLLGLEAAKGLVNLGMDVTVVHLMEDLMERQLDRNASAMLQAELERQGIKFAMGKQTVELVGDERVQGLRFSDGSELAADFVVMAVGIKPNVALAQASGITVNRGIVVNDYMETSMADVFSVGECTEHRGVCYGLVAPLFEQGAVLAKHLCGAATLPYEGSVVSTKLKISGVDVFSAGEFIETPEHVVIAAKDEWKKTYKKVLLRNNAIVGAVLYGDITESASLQKLVKQGAEMTEEIYAEVMGAGCCGGGTKKSASVEAMADEEIVCGCNGVTKKAIVDAVTENGFTTVDEIKACTGATRSCGGCKPVVEQILQYVLGDGFRESAKQGICGCTPLSRDEIVAEIKAKGLRSGKEVMNVLGWRQEEGCSKCRPALNYYLGMLYPDTHEEESESRFVNERMNANIQKDGTFTVVPRMYGGVTTPEDLKKIADVSLKYNVKVVKVTGGQRLDLIGVKREDLPKVWEELDMPSGYAYAKSLRTVKTCVGSQFCRFGTQDSMSMGALLERKYERLDMPAKFKMAVNGCPRNCAEACTKDIGIVGNDGGWEIFIGGNGGIKARLADSFCKVKTDEELVEICSAVIQYYRETGKYLERTSEWVERMGLAHIQDVILNDEDNRKQLAARIDFALAQVTEPWQAMLKNEKARNALFETVKP</sequence>
<dbReference type="SUPFAM" id="SSF51905">
    <property type="entry name" value="FAD/NAD(P)-binding domain"/>
    <property type="match status" value="2"/>
</dbReference>
<gene>
    <name evidence="23" type="primary">nirB</name>
    <name evidence="23" type="ORF">ACFO1S_27330</name>
</gene>
<evidence type="ECO:0000256" key="4">
    <source>
        <dbReference type="ARBA" id="ARBA00005096"/>
    </source>
</evidence>
<keyword evidence="12" id="KW-0560">Oxidoreductase</keyword>
<dbReference type="InterPro" id="IPR036188">
    <property type="entry name" value="FAD/NAD-bd_sf"/>
</dbReference>
<dbReference type="InterPro" id="IPR041854">
    <property type="entry name" value="BFD-like_2Fe2S-bd_dom_sf"/>
</dbReference>
<name>A0ABV8SJS1_9BACL</name>
<dbReference type="CDD" id="cd19944">
    <property type="entry name" value="NirB_Fer2_BFD-like_2"/>
    <property type="match status" value="1"/>
</dbReference>
<dbReference type="Pfam" id="PF03460">
    <property type="entry name" value="NIR_SIR_ferr"/>
    <property type="match status" value="1"/>
</dbReference>
<evidence type="ECO:0000313" key="23">
    <source>
        <dbReference type="EMBL" id="MFC4307143.1"/>
    </source>
</evidence>
<evidence type="ECO:0000256" key="1">
    <source>
        <dbReference type="ARBA" id="ARBA00001929"/>
    </source>
</evidence>
<dbReference type="InterPro" id="IPR007419">
    <property type="entry name" value="BFD-like_2Fe2S-bd_dom"/>
</dbReference>
<dbReference type="InterPro" id="IPR012744">
    <property type="entry name" value="Nitri_red_NirB"/>
</dbReference>
<comment type="similarity">
    <text evidence="5">Belongs to the nitrite and sulfite reductase 4Fe-4S domain family.</text>
</comment>
<dbReference type="InterPro" id="IPR016156">
    <property type="entry name" value="FAD/NAD-linked_Rdtase_dimer_sf"/>
</dbReference>
<evidence type="ECO:0000259" key="21">
    <source>
        <dbReference type="Pfam" id="PF07992"/>
    </source>
</evidence>
<evidence type="ECO:0000313" key="24">
    <source>
        <dbReference type="Proteomes" id="UP001595755"/>
    </source>
</evidence>
<dbReference type="Gene3D" id="1.10.10.1100">
    <property type="entry name" value="BFD-like [2Fe-2S]-binding domain"/>
    <property type="match status" value="1"/>
</dbReference>
<comment type="cofactor">
    <cofactor evidence="2">
        <name>[4Fe-4S] cluster</name>
        <dbReference type="ChEBI" id="CHEBI:49883"/>
    </cofactor>
</comment>
<dbReference type="InterPro" id="IPR017121">
    <property type="entry name" value="Nitrite_Rdtase_lsu"/>
</dbReference>
<evidence type="ECO:0000256" key="2">
    <source>
        <dbReference type="ARBA" id="ARBA00001966"/>
    </source>
</evidence>
<feature type="domain" description="Nitrite/Sulfite reductase ferredoxin-like" evidence="19">
    <location>
        <begin position="558"/>
        <end position="621"/>
    </location>
</feature>
<dbReference type="SUPFAM" id="SSF56014">
    <property type="entry name" value="Nitrite and sulphite reductase 4Fe-4S domain-like"/>
    <property type="match status" value="1"/>
</dbReference>
<evidence type="ECO:0000256" key="11">
    <source>
        <dbReference type="ARBA" id="ARBA00022827"/>
    </source>
</evidence>
<evidence type="ECO:0000256" key="13">
    <source>
        <dbReference type="ARBA" id="ARBA00023004"/>
    </source>
</evidence>
<keyword evidence="14" id="KW-0411">Iron-sulfur</keyword>
<dbReference type="Gene3D" id="3.50.50.60">
    <property type="entry name" value="FAD/NAD(P)-binding domain"/>
    <property type="match status" value="2"/>
</dbReference>
<dbReference type="Pfam" id="PF18267">
    <property type="entry name" value="Rubredoxin_C"/>
    <property type="match status" value="1"/>
</dbReference>
<dbReference type="InterPro" id="IPR023753">
    <property type="entry name" value="FAD/NAD-binding_dom"/>
</dbReference>
<evidence type="ECO:0000256" key="9">
    <source>
        <dbReference type="ARBA" id="ARBA00022714"/>
    </source>
</evidence>
<keyword evidence="7" id="KW-0349">Heme</keyword>
<dbReference type="InterPro" id="IPR036136">
    <property type="entry name" value="Nit/Sulf_reduc_fer-like_dom_sf"/>
</dbReference>
<dbReference type="PRINTS" id="PR00411">
    <property type="entry name" value="PNDRDTASEI"/>
</dbReference>
<dbReference type="PRINTS" id="PR00397">
    <property type="entry name" value="SIROHAEM"/>
</dbReference>
<feature type="domain" description="BFD-like [2Fe-2S]-binding" evidence="20">
    <location>
        <begin position="484"/>
        <end position="533"/>
    </location>
</feature>
<evidence type="ECO:0000259" key="18">
    <source>
        <dbReference type="Pfam" id="PF01077"/>
    </source>
</evidence>
<reference evidence="24" key="1">
    <citation type="journal article" date="2019" name="Int. J. Syst. Evol. Microbiol.">
        <title>The Global Catalogue of Microorganisms (GCM) 10K type strain sequencing project: providing services to taxonomists for standard genome sequencing and annotation.</title>
        <authorList>
            <consortium name="The Broad Institute Genomics Platform"/>
            <consortium name="The Broad Institute Genome Sequencing Center for Infectious Disease"/>
            <person name="Wu L."/>
            <person name="Ma J."/>
        </authorList>
    </citation>
    <scope>NUCLEOTIDE SEQUENCE [LARGE SCALE GENOMIC DNA]</scope>
    <source>
        <strain evidence="24">CGMCC 4.1641</strain>
    </source>
</reference>
<dbReference type="Gene3D" id="3.30.413.10">
    <property type="entry name" value="Sulfite Reductase Hemoprotein, domain 1"/>
    <property type="match status" value="1"/>
</dbReference>
<dbReference type="InterPro" id="IPR006066">
    <property type="entry name" value="NO2/SO3_Rdtase_FeS/sirohaem_BS"/>
</dbReference>
<dbReference type="Pfam" id="PF07992">
    <property type="entry name" value="Pyr_redox_2"/>
    <property type="match status" value="1"/>
</dbReference>
<accession>A0ABV8SJS1</accession>
<dbReference type="RefSeq" id="WP_204604569.1">
    <property type="nucleotide sequence ID" value="NZ_JBHSED010000071.1"/>
</dbReference>
<comment type="pathway">
    <text evidence="4">Nitrogen metabolism; nitrate reduction (assimilation).</text>
</comment>
<evidence type="ECO:0000259" key="22">
    <source>
        <dbReference type="Pfam" id="PF18267"/>
    </source>
</evidence>
<proteinExistence type="inferred from homology"/>
<feature type="domain" description="Nitrite/sulphite reductase 4Fe-4S" evidence="18">
    <location>
        <begin position="629"/>
        <end position="765"/>
    </location>
</feature>
<dbReference type="PRINTS" id="PR00368">
    <property type="entry name" value="FADPNR"/>
</dbReference>
<comment type="cofactor">
    <cofactor evidence="3 17">
        <name>FAD</name>
        <dbReference type="ChEBI" id="CHEBI:57692"/>
    </cofactor>
</comment>
<evidence type="ECO:0000259" key="20">
    <source>
        <dbReference type="Pfam" id="PF04324"/>
    </source>
</evidence>
<dbReference type="Pfam" id="PF04324">
    <property type="entry name" value="Fer2_BFD"/>
    <property type="match status" value="2"/>
</dbReference>
<dbReference type="Gene3D" id="3.30.390.30">
    <property type="match status" value="1"/>
</dbReference>
<keyword evidence="10" id="KW-0479">Metal-binding</keyword>
<dbReference type="PIRSF" id="PIRSF037149">
    <property type="entry name" value="NirB"/>
    <property type="match status" value="1"/>
</dbReference>
<keyword evidence="9" id="KW-0001">2Fe-2S</keyword>
<keyword evidence="24" id="KW-1185">Reference proteome</keyword>
<keyword evidence="11 17" id="KW-0274">FAD</keyword>
<comment type="cofactor">
    <cofactor evidence="16">
        <name>[2Fe-2S] cluster</name>
        <dbReference type="ChEBI" id="CHEBI:190135"/>
    </cofactor>
</comment>
<keyword evidence="13" id="KW-0408">Iron</keyword>
<evidence type="ECO:0000256" key="7">
    <source>
        <dbReference type="ARBA" id="ARBA00022617"/>
    </source>
</evidence>
<evidence type="ECO:0000256" key="3">
    <source>
        <dbReference type="ARBA" id="ARBA00001974"/>
    </source>
</evidence>
<evidence type="ECO:0000256" key="16">
    <source>
        <dbReference type="ARBA" id="ARBA00034078"/>
    </source>
</evidence>
<dbReference type="NCBIfam" id="TIGR02374">
    <property type="entry name" value="nitri_red_nirB"/>
    <property type="match status" value="1"/>
</dbReference>
<dbReference type="Gene3D" id="3.90.480.10">
    <property type="entry name" value="Sulfite Reductase Hemoprotein,Domain 2"/>
    <property type="match status" value="1"/>
</dbReference>
<keyword evidence="8 17" id="KW-0285">Flavoprotein</keyword>
<protein>
    <submittedName>
        <fullName evidence="23">Nitrite reductase large subunit NirB</fullName>
    </submittedName>
</protein>
<evidence type="ECO:0000256" key="8">
    <source>
        <dbReference type="ARBA" id="ARBA00022630"/>
    </source>
</evidence>
<dbReference type="InterPro" id="IPR041575">
    <property type="entry name" value="Rubredoxin_C"/>
</dbReference>
<evidence type="ECO:0000256" key="12">
    <source>
        <dbReference type="ARBA" id="ARBA00023002"/>
    </source>
</evidence>
<dbReference type="InterPro" id="IPR005117">
    <property type="entry name" value="NiRdtase/SiRdtase_haem-b_fer"/>
</dbReference>
<evidence type="ECO:0000256" key="10">
    <source>
        <dbReference type="ARBA" id="ARBA00022723"/>
    </source>
</evidence>
<feature type="domain" description="NADH-rubredoxin oxidoreductase C-terminal" evidence="22">
    <location>
        <begin position="318"/>
        <end position="385"/>
    </location>
</feature>
<dbReference type="Pfam" id="PF01077">
    <property type="entry name" value="NIR_SIR"/>
    <property type="match status" value="1"/>
</dbReference>
<evidence type="ECO:0000256" key="14">
    <source>
        <dbReference type="ARBA" id="ARBA00023014"/>
    </source>
</evidence>
<organism evidence="23 24">
    <name type="scientific">Cohnella boryungensis</name>
    <dbReference type="NCBI Taxonomy" id="768479"/>
    <lineage>
        <taxon>Bacteria</taxon>
        <taxon>Bacillati</taxon>
        <taxon>Bacillota</taxon>
        <taxon>Bacilli</taxon>
        <taxon>Bacillales</taxon>
        <taxon>Paenibacillaceae</taxon>
        <taxon>Cohnella</taxon>
    </lineage>
</organism>
<keyword evidence="6" id="KW-0004">4Fe-4S</keyword>
<keyword evidence="15 17" id="KW-0534">Nitrate assimilation</keyword>
<evidence type="ECO:0000256" key="15">
    <source>
        <dbReference type="ARBA" id="ARBA00023063"/>
    </source>
</evidence>
<dbReference type="PROSITE" id="PS00365">
    <property type="entry name" value="NIR_SIR"/>
    <property type="match status" value="1"/>
</dbReference>
<dbReference type="CDD" id="cd19943">
    <property type="entry name" value="NirB_Fer2_BFD-like_1"/>
    <property type="match status" value="1"/>
</dbReference>
<evidence type="ECO:0000256" key="5">
    <source>
        <dbReference type="ARBA" id="ARBA00010429"/>
    </source>
</evidence>
<dbReference type="SUPFAM" id="SSF55124">
    <property type="entry name" value="Nitrite/Sulfite reductase N-terminal domain-like"/>
    <property type="match status" value="1"/>
</dbReference>
<evidence type="ECO:0000256" key="6">
    <source>
        <dbReference type="ARBA" id="ARBA00022485"/>
    </source>
</evidence>
<dbReference type="InterPro" id="IPR006067">
    <property type="entry name" value="NO2/SO3_Rdtase_4Fe4S_dom"/>
</dbReference>
<feature type="domain" description="FAD/NAD(P)-binding" evidence="21">
    <location>
        <begin position="7"/>
        <end position="280"/>
    </location>
</feature>
<feature type="domain" description="BFD-like [2Fe-2S]-binding" evidence="20">
    <location>
        <begin position="420"/>
        <end position="469"/>
    </location>
</feature>
<dbReference type="Proteomes" id="UP001595755">
    <property type="component" value="Unassembled WGS sequence"/>
</dbReference>
<comment type="cofactor">
    <cofactor evidence="1">
        <name>siroheme</name>
        <dbReference type="ChEBI" id="CHEBI:60052"/>
    </cofactor>
</comment>
<dbReference type="PANTHER" id="PTHR43809:SF1">
    <property type="entry name" value="NITRITE REDUCTASE (NADH) LARGE SUBUNIT"/>
    <property type="match status" value="1"/>
</dbReference>